<dbReference type="InterPro" id="IPR045854">
    <property type="entry name" value="NO2/SO3_Rdtase_4Fe4S_sf"/>
</dbReference>
<feature type="domain" description="4Fe-4S ferredoxin-type" evidence="7">
    <location>
        <begin position="157"/>
        <end position="185"/>
    </location>
</feature>
<dbReference type="SUPFAM" id="SSF55124">
    <property type="entry name" value="Nitrite/Sulfite reductase N-terminal domain-like"/>
    <property type="match status" value="1"/>
</dbReference>
<dbReference type="InterPro" id="IPR005117">
    <property type="entry name" value="NiRdtase/SiRdtase_haem-b_fer"/>
</dbReference>
<dbReference type="PANTHER" id="PTHR32439:SF9">
    <property type="entry name" value="BLR3264 PROTEIN"/>
    <property type="match status" value="1"/>
</dbReference>
<dbReference type="Pfam" id="PF01077">
    <property type="entry name" value="NIR_SIR"/>
    <property type="match status" value="1"/>
</dbReference>
<dbReference type="InterPro" id="IPR036136">
    <property type="entry name" value="Nit/Sulf_reduc_fer-like_dom_sf"/>
</dbReference>
<keyword evidence="3" id="KW-0479">Metal-binding</keyword>
<dbReference type="SUPFAM" id="SSF54862">
    <property type="entry name" value="4Fe-4S ferredoxins"/>
    <property type="match status" value="1"/>
</dbReference>
<dbReference type="GO" id="GO:0046872">
    <property type="term" value="F:metal ion binding"/>
    <property type="evidence" value="ECO:0007669"/>
    <property type="project" value="UniProtKB-KW"/>
</dbReference>
<keyword evidence="1" id="KW-0004">4Fe-4S</keyword>
<evidence type="ECO:0000256" key="2">
    <source>
        <dbReference type="ARBA" id="ARBA00022617"/>
    </source>
</evidence>
<comment type="caution">
    <text evidence="8">The sequence shown here is derived from an EMBL/GenBank/DDBJ whole genome shotgun (WGS) entry which is preliminary data.</text>
</comment>
<evidence type="ECO:0000256" key="6">
    <source>
        <dbReference type="ARBA" id="ARBA00023014"/>
    </source>
</evidence>
<gene>
    <name evidence="8" type="ORF">CBEIBR21_07460</name>
</gene>
<dbReference type="PANTHER" id="PTHR32439">
    <property type="entry name" value="FERREDOXIN--NITRITE REDUCTASE, CHLOROPLASTIC"/>
    <property type="match status" value="1"/>
</dbReference>
<organism evidence="8 9">
    <name type="scientific">Clostridium beijerinckii</name>
    <name type="common">Clostridium MP</name>
    <dbReference type="NCBI Taxonomy" id="1520"/>
    <lineage>
        <taxon>Bacteria</taxon>
        <taxon>Bacillati</taxon>
        <taxon>Bacillota</taxon>
        <taxon>Clostridia</taxon>
        <taxon>Eubacteriales</taxon>
        <taxon>Clostridiaceae</taxon>
        <taxon>Clostridium</taxon>
    </lineage>
</organism>
<dbReference type="RefSeq" id="WP_078115123.1">
    <property type="nucleotide sequence ID" value="NZ_MWMH01000002.1"/>
</dbReference>
<dbReference type="PROSITE" id="PS00365">
    <property type="entry name" value="NIR_SIR"/>
    <property type="match status" value="1"/>
</dbReference>
<keyword evidence="2" id="KW-0349">Heme</keyword>
<name>A0A1S9NA94_CLOBE</name>
<dbReference type="InterPro" id="IPR006066">
    <property type="entry name" value="NO2/SO3_Rdtase_FeS/sirohaem_BS"/>
</dbReference>
<dbReference type="Pfam" id="PF00037">
    <property type="entry name" value="Fer4"/>
    <property type="match status" value="1"/>
</dbReference>
<dbReference type="InterPro" id="IPR051329">
    <property type="entry name" value="NIR_SIR_4Fe-4S"/>
</dbReference>
<dbReference type="AlphaFoldDB" id="A0A1S9NA94"/>
<dbReference type="GO" id="GO:0051539">
    <property type="term" value="F:4 iron, 4 sulfur cluster binding"/>
    <property type="evidence" value="ECO:0007669"/>
    <property type="project" value="UniProtKB-KW"/>
</dbReference>
<dbReference type="GO" id="GO:0020037">
    <property type="term" value="F:heme binding"/>
    <property type="evidence" value="ECO:0007669"/>
    <property type="project" value="InterPro"/>
</dbReference>
<protein>
    <submittedName>
        <fullName evidence="8">(4Fe-4S)-binding protein</fullName>
    </submittedName>
</protein>
<evidence type="ECO:0000256" key="5">
    <source>
        <dbReference type="ARBA" id="ARBA00023004"/>
    </source>
</evidence>
<proteinExistence type="predicted"/>
<dbReference type="SUPFAM" id="SSF56014">
    <property type="entry name" value="Nitrite and sulphite reductase 4Fe-4S domain-like"/>
    <property type="match status" value="1"/>
</dbReference>
<keyword evidence="6" id="KW-0411">Iron-sulfur</keyword>
<reference evidence="8 9" key="1">
    <citation type="submission" date="2017-02" db="EMBL/GenBank/DDBJ databases">
        <title>Genome sequence of Clostridium beijerinckii Br21.</title>
        <authorList>
            <person name="Fonseca B.C."/>
            <person name="Guazzaroni M.E."/>
            <person name="Riano-Pachon D.M."/>
            <person name="Reginatto V."/>
        </authorList>
    </citation>
    <scope>NUCLEOTIDE SEQUENCE [LARGE SCALE GENOMIC DNA]</scope>
    <source>
        <strain evidence="8 9">Br21</strain>
    </source>
</reference>
<keyword evidence="4" id="KW-0560">Oxidoreductase</keyword>
<feature type="domain" description="4Fe-4S ferredoxin-type" evidence="7">
    <location>
        <begin position="186"/>
        <end position="215"/>
    </location>
</feature>
<evidence type="ECO:0000256" key="1">
    <source>
        <dbReference type="ARBA" id="ARBA00022485"/>
    </source>
</evidence>
<keyword evidence="5" id="KW-0408">Iron</keyword>
<dbReference type="InterPro" id="IPR017896">
    <property type="entry name" value="4Fe4S_Fe-S-bd"/>
</dbReference>
<evidence type="ECO:0000256" key="3">
    <source>
        <dbReference type="ARBA" id="ARBA00022723"/>
    </source>
</evidence>
<dbReference type="Proteomes" id="UP000190959">
    <property type="component" value="Unassembled WGS sequence"/>
</dbReference>
<evidence type="ECO:0000259" key="7">
    <source>
        <dbReference type="PROSITE" id="PS51379"/>
    </source>
</evidence>
<dbReference type="Pfam" id="PF03460">
    <property type="entry name" value="NIR_SIR_ferr"/>
    <property type="match status" value="1"/>
</dbReference>
<dbReference type="EMBL" id="MWMH01000002">
    <property type="protein sequence ID" value="OOP74320.1"/>
    <property type="molecule type" value="Genomic_DNA"/>
</dbReference>
<dbReference type="Gene3D" id="3.30.413.10">
    <property type="entry name" value="Sulfite Reductase Hemoprotein, domain 1"/>
    <property type="match status" value="1"/>
</dbReference>
<accession>A0A1S9NA94</accession>
<dbReference type="InterPro" id="IPR006067">
    <property type="entry name" value="NO2/SO3_Rdtase_4Fe4S_dom"/>
</dbReference>
<evidence type="ECO:0000256" key="4">
    <source>
        <dbReference type="ARBA" id="ARBA00023002"/>
    </source>
</evidence>
<evidence type="ECO:0000313" key="9">
    <source>
        <dbReference type="Proteomes" id="UP000190959"/>
    </source>
</evidence>
<dbReference type="PROSITE" id="PS51379">
    <property type="entry name" value="4FE4S_FER_2"/>
    <property type="match status" value="2"/>
</dbReference>
<dbReference type="GO" id="GO:0016491">
    <property type="term" value="F:oxidoreductase activity"/>
    <property type="evidence" value="ECO:0007669"/>
    <property type="project" value="UniProtKB-KW"/>
</dbReference>
<evidence type="ECO:0000313" key="8">
    <source>
        <dbReference type="EMBL" id="OOP74320.1"/>
    </source>
</evidence>
<sequence>MVNAKRQKEMKALGFLLQNDKEHYAVRFLSRAGNFTVEELNNINNIAQKYGQGYCGVTTRLQIEVPWIKDEDVEKVMEEAKALGLHHGGTGQKIRPLVACKGTVCLHGNIDTQAICRKLEEKYFGTDTPHKCKIGIVGCANNCAKANINDIGIMGRSIPEFNLNNCVGCGLCVKGCRQKSLKIVDGKIVYNKELCVDCGECVRLCKTNAAVVKEKGAEIFVGGRFGRGIRIGDSLGKIFNEEEIFSIVDNIMEHYREIGIKGERISTVMDRVGKDNFIAQVLSK</sequence>
<dbReference type="Gene3D" id="3.30.70.3340">
    <property type="match status" value="1"/>
</dbReference>
<dbReference type="Gene3D" id="3.30.70.20">
    <property type="match status" value="1"/>
</dbReference>